<evidence type="ECO:0000313" key="4">
    <source>
        <dbReference type="EMBL" id="MDR6594762.1"/>
    </source>
</evidence>
<name>A0ABU1PVU4_9PSEU</name>
<feature type="domain" description="HTH merR-type" evidence="2">
    <location>
        <begin position="3"/>
        <end position="73"/>
    </location>
</feature>
<dbReference type="Pfam" id="PF13411">
    <property type="entry name" value="MerR_1"/>
    <property type="match status" value="1"/>
</dbReference>
<dbReference type="PANTHER" id="PTHR30204">
    <property type="entry name" value="REDOX-CYCLING DRUG-SENSING TRANSCRIPTIONAL ACTIVATOR SOXR"/>
    <property type="match status" value="1"/>
</dbReference>
<gene>
    <name evidence="4" type="ORF">J2S66_003146</name>
</gene>
<dbReference type="SMART" id="SM00422">
    <property type="entry name" value="HTH_MERR"/>
    <property type="match status" value="1"/>
</dbReference>
<protein>
    <submittedName>
        <fullName evidence="4">Protein phosphatase</fullName>
        <ecNumber evidence="4">3.1.3.16</ecNumber>
    </submittedName>
</protein>
<dbReference type="InterPro" id="IPR000551">
    <property type="entry name" value="MerR-type_HTH_dom"/>
</dbReference>
<evidence type="ECO:0000313" key="5">
    <source>
        <dbReference type="Proteomes" id="UP001268819"/>
    </source>
</evidence>
<evidence type="ECO:0000259" key="3">
    <source>
        <dbReference type="PROSITE" id="PS51746"/>
    </source>
</evidence>
<comment type="caution">
    <text evidence="4">The sequence shown here is derived from an EMBL/GenBank/DDBJ whole genome shotgun (WGS) entry which is preliminary data.</text>
</comment>
<dbReference type="Pfam" id="PF00481">
    <property type="entry name" value="PP2C"/>
    <property type="match status" value="1"/>
</dbReference>
<dbReference type="GO" id="GO:0004722">
    <property type="term" value="F:protein serine/threonine phosphatase activity"/>
    <property type="evidence" value="ECO:0007669"/>
    <property type="project" value="UniProtKB-EC"/>
</dbReference>
<dbReference type="EC" id="3.1.3.16" evidence="4"/>
<dbReference type="SMART" id="SM00331">
    <property type="entry name" value="PP2C_SIG"/>
    <property type="match status" value="1"/>
</dbReference>
<dbReference type="InterPro" id="IPR047057">
    <property type="entry name" value="MerR_fam"/>
</dbReference>
<accession>A0ABU1PVU4</accession>
<dbReference type="PANTHER" id="PTHR30204:SF97">
    <property type="entry name" value="MERR FAMILY REGULATORY PROTEIN"/>
    <property type="match status" value="1"/>
</dbReference>
<dbReference type="Gene3D" id="1.10.1660.10">
    <property type="match status" value="1"/>
</dbReference>
<dbReference type="PROSITE" id="PS50937">
    <property type="entry name" value="HTH_MERR_2"/>
    <property type="match status" value="1"/>
</dbReference>
<dbReference type="CDD" id="cd01107">
    <property type="entry name" value="HTH_BmrR"/>
    <property type="match status" value="1"/>
</dbReference>
<feature type="domain" description="PPM-type phosphatase" evidence="3">
    <location>
        <begin position="119"/>
        <end position="347"/>
    </location>
</feature>
<keyword evidence="4" id="KW-0378">Hydrolase</keyword>
<organism evidence="4 5">
    <name type="scientific">Saccharothrix longispora</name>
    <dbReference type="NCBI Taxonomy" id="33920"/>
    <lineage>
        <taxon>Bacteria</taxon>
        <taxon>Bacillati</taxon>
        <taxon>Actinomycetota</taxon>
        <taxon>Actinomycetes</taxon>
        <taxon>Pseudonocardiales</taxon>
        <taxon>Pseudonocardiaceae</taxon>
        <taxon>Saccharothrix</taxon>
    </lineage>
</organism>
<dbReference type="InterPro" id="IPR001932">
    <property type="entry name" value="PPM-type_phosphatase-like_dom"/>
</dbReference>
<keyword evidence="1" id="KW-0238">DNA-binding</keyword>
<evidence type="ECO:0000256" key="1">
    <source>
        <dbReference type="ARBA" id="ARBA00023125"/>
    </source>
</evidence>
<dbReference type="SUPFAM" id="SSF46955">
    <property type="entry name" value="Putative DNA-binding domain"/>
    <property type="match status" value="1"/>
</dbReference>
<dbReference type="Proteomes" id="UP001268819">
    <property type="component" value="Unassembled WGS sequence"/>
</dbReference>
<evidence type="ECO:0000259" key="2">
    <source>
        <dbReference type="PROSITE" id="PS50937"/>
    </source>
</evidence>
<dbReference type="InterPro" id="IPR036457">
    <property type="entry name" value="PPM-type-like_dom_sf"/>
</dbReference>
<dbReference type="PROSITE" id="PS51746">
    <property type="entry name" value="PPM_2"/>
    <property type="match status" value="1"/>
</dbReference>
<dbReference type="EMBL" id="JAVDSG010000001">
    <property type="protein sequence ID" value="MDR6594762.1"/>
    <property type="molecule type" value="Genomic_DNA"/>
</dbReference>
<dbReference type="SMART" id="SM00332">
    <property type="entry name" value="PP2Cc"/>
    <property type="match status" value="1"/>
</dbReference>
<sequence length="350" mass="37256">MELLTIGAFARATRLSPKALRLYDELGLLTPARVDPLSGYRLYAPEQLDRARLVAWLRRLGMPLARIRHVCALDPAEAAGEVRAYWAEVEADTAARRDLATFLADQLSGEDDTMTVALRYSLRTDRGLVRESNQDAGYAGERVLAVADGFGARGEPLSTAAVAALAALDTTVPAGELLNALSDAVRRAGDAVGDHLSADPVDGCTGTTLTALVLSGSRLGLVHVGDARAYLLRGGGLFRITHDHTVVRSLIAEGRLTEEEALTHPQRAMLVRALTGREVEPDLALHDALPGDRYLLCTDGLHTVVRQDDLRDVLAGSAHPDDATRRLVELANAGGGPDNVVCVVADVVAA</sequence>
<reference evidence="4 5" key="1">
    <citation type="submission" date="2023-07" db="EMBL/GenBank/DDBJ databases">
        <title>Sequencing the genomes of 1000 actinobacteria strains.</title>
        <authorList>
            <person name="Klenk H.-P."/>
        </authorList>
    </citation>
    <scope>NUCLEOTIDE SEQUENCE [LARGE SCALE GENOMIC DNA]</scope>
    <source>
        <strain evidence="4 5">DSM 43749</strain>
    </source>
</reference>
<dbReference type="PROSITE" id="PS00552">
    <property type="entry name" value="HTH_MERR_1"/>
    <property type="match status" value="1"/>
</dbReference>
<proteinExistence type="predicted"/>
<keyword evidence="5" id="KW-1185">Reference proteome</keyword>
<dbReference type="InterPro" id="IPR009061">
    <property type="entry name" value="DNA-bd_dom_put_sf"/>
</dbReference>
<dbReference type="Gene3D" id="3.60.40.10">
    <property type="entry name" value="PPM-type phosphatase domain"/>
    <property type="match status" value="1"/>
</dbReference>
<dbReference type="SUPFAM" id="SSF81606">
    <property type="entry name" value="PP2C-like"/>
    <property type="match status" value="1"/>
</dbReference>
<dbReference type="CDD" id="cd00143">
    <property type="entry name" value="PP2Cc"/>
    <property type="match status" value="1"/>
</dbReference>
<dbReference type="RefSeq" id="WP_310307783.1">
    <property type="nucleotide sequence ID" value="NZ_BAAAXB010000001.1"/>
</dbReference>